<dbReference type="Proteomes" id="UP000037237">
    <property type="component" value="Unassembled WGS sequence"/>
</dbReference>
<dbReference type="GO" id="GO:0016787">
    <property type="term" value="F:hydrolase activity"/>
    <property type="evidence" value="ECO:0007669"/>
    <property type="project" value="InterPro"/>
</dbReference>
<feature type="domain" description="Calcineurin-like phosphoesterase" evidence="1">
    <location>
        <begin position="39"/>
        <end position="210"/>
    </location>
</feature>
<dbReference type="Pfam" id="PF00149">
    <property type="entry name" value="Metallophos"/>
    <property type="match status" value="1"/>
</dbReference>
<gene>
    <name evidence="2" type="ORF">AC477_00270</name>
</gene>
<comment type="caution">
    <text evidence="2">The sequence shown here is derived from an EMBL/GenBank/DDBJ whole genome shotgun (WGS) entry which is preliminary data.</text>
</comment>
<organism evidence="2 3">
    <name type="scientific">miscellaneous Crenarchaeota group-1 archaeon SG8-32-1</name>
    <dbReference type="NCBI Taxonomy" id="1685124"/>
    <lineage>
        <taxon>Archaea</taxon>
        <taxon>Candidatus Bathyarchaeota</taxon>
        <taxon>MCG-1</taxon>
    </lineage>
</organism>
<sequence length="281" mass="31918">MNRKIASLLGVILSVLIIFLISNSISIIPGSIEEDYGWKFVILGDTQDLSAHRPDLFFNATQWIAKQSDIIYVTQMGDLVDNKENLTQWQTAYDAMHILDGHVEWGTVPGNHDLYPMPINGTAYGGEDPTNYNAFFGECEHYDIVKNQFIFIYVRFDHLDYAESVIQDHPNLYTVIVTHSCVFTDTLYDENLVERVAEYDNVIAVLCGHNPGSTLVRCSNGRGGEISLILTNYQDIPPITNSLKVCTVFKDRIEVKTFEPMNNTYKNGSYGFMEEFSFSYD</sequence>
<dbReference type="Gene3D" id="3.60.21.10">
    <property type="match status" value="1"/>
</dbReference>
<dbReference type="AlphaFoldDB" id="A0A0M0C2K5"/>
<accession>A0A0M0C2K5</accession>
<protein>
    <recommendedName>
        <fullName evidence="1">Calcineurin-like phosphoesterase domain-containing protein</fullName>
    </recommendedName>
</protein>
<evidence type="ECO:0000313" key="2">
    <source>
        <dbReference type="EMBL" id="KON34606.1"/>
    </source>
</evidence>
<evidence type="ECO:0000259" key="1">
    <source>
        <dbReference type="Pfam" id="PF00149"/>
    </source>
</evidence>
<dbReference type="EMBL" id="LFWU01000004">
    <property type="protein sequence ID" value="KON34606.1"/>
    <property type="molecule type" value="Genomic_DNA"/>
</dbReference>
<evidence type="ECO:0000313" key="3">
    <source>
        <dbReference type="Proteomes" id="UP000037237"/>
    </source>
</evidence>
<proteinExistence type="predicted"/>
<dbReference type="PANTHER" id="PTHR43143">
    <property type="entry name" value="METALLOPHOSPHOESTERASE, CALCINEURIN SUPERFAMILY"/>
    <property type="match status" value="1"/>
</dbReference>
<dbReference type="InterPro" id="IPR051918">
    <property type="entry name" value="STPP_CPPED1"/>
</dbReference>
<reference evidence="2 3" key="1">
    <citation type="submission" date="2015-06" db="EMBL/GenBank/DDBJ databases">
        <title>New insights into the roles of widespread benthic archaea in carbon and nitrogen cycling.</title>
        <authorList>
            <person name="Lazar C.S."/>
            <person name="Baker B.J."/>
            <person name="Seitz K.W."/>
            <person name="Hyde A.S."/>
            <person name="Dick G.J."/>
            <person name="Hinrichs K.-U."/>
            <person name="Teske A.P."/>
        </authorList>
    </citation>
    <scope>NUCLEOTIDE SEQUENCE [LARGE SCALE GENOMIC DNA]</scope>
    <source>
        <strain evidence="2">SG8-32-1</strain>
    </source>
</reference>
<dbReference type="InterPro" id="IPR004843">
    <property type="entry name" value="Calcineurin-like_PHP"/>
</dbReference>
<dbReference type="PANTHER" id="PTHR43143:SF5">
    <property type="entry name" value="SECRETED PROTEIN"/>
    <property type="match status" value="1"/>
</dbReference>
<name>A0A0M0C2K5_9ARCH</name>
<dbReference type="SUPFAM" id="SSF56300">
    <property type="entry name" value="Metallo-dependent phosphatases"/>
    <property type="match status" value="1"/>
</dbReference>
<dbReference type="InterPro" id="IPR029052">
    <property type="entry name" value="Metallo-depent_PP-like"/>
</dbReference>